<accession>A0A4C1UDR9</accession>
<gene>
    <name evidence="1" type="ORF">EVAR_20813_1</name>
</gene>
<proteinExistence type="predicted"/>
<evidence type="ECO:0000313" key="1">
    <source>
        <dbReference type="EMBL" id="GBP24489.1"/>
    </source>
</evidence>
<evidence type="ECO:0000313" key="2">
    <source>
        <dbReference type="Proteomes" id="UP000299102"/>
    </source>
</evidence>
<dbReference type="OrthoDB" id="6931295at2759"/>
<dbReference type="AlphaFoldDB" id="A0A4C1UDR9"/>
<dbReference type="EMBL" id="BGZK01000162">
    <property type="protein sequence ID" value="GBP24489.1"/>
    <property type="molecule type" value="Genomic_DNA"/>
</dbReference>
<dbReference type="Proteomes" id="UP000299102">
    <property type="component" value="Unassembled WGS sequence"/>
</dbReference>
<comment type="caution">
    <text evidence="1">The sequence shown here is derived from an EMBL/GenBank/DDBJ whole genome shotgun (WGS) entry which is preliminary data.</text>
</comment>
<organism evidence="1 2">
    <name type="scientific">Eumeta variegata</name>
    <name type="common">Bagworm moth</name>
    <name type="synonym">Eumeta japonica</name>
    <dbReference type="NCBI Taxonomy" id="151549"/>
    <lineage>
        <taxon>Eukaryota</taxon>
        <taxon>Metazoa</taxon>
        <taxon>Ecdysozoa</taxon>
        <taxon>Arthropoda</taxon>
        <taxon>Hexapoda</taxon>
        <taxon>Insecta</taxon>
        <taxon>Pterygota</taxon>
        <taxon>Neoptera</taxon>
        <taxon>Endopterygota</taxon>
        <taxon>Lepidoptera</taxon>
        <taxon>Glossata</taxon>
        <taxon>Ditrysia</taxon>
        <taxon>Tineoidea</taxon>
        <taxon>Psychidae</taxon>
        <taxon>Oiketicinae</taxon>
        <taxon>Eumeta</taxon>
    </lineage>
</organism>
<reference evidence="1 2" key="1">
    <citation type="journal article" date="2019" name="Commun. Biol.">
        <title>The bagworm genome reveals a unique fibroin gene that provides high tensile strength.</title>
        <authorList>
            <person name="Kono N."/>
            <person name="Nakamura H."/>
            <person name="Ohtoshi R."/>
            <person name="Tomita M."/>
            <person name="Numata K."/>
            <person name="Arakawa K."/>
        </authorList>
    </citation>
    <scope>NUCLEOTIDE SEQUENCE [LARGE SCALE GENOMIC DNA]</scope>
</reference>
<keyword evidence="2" id="KW-1185">Reference proteome</keyword>
<sequence length="292" mass="32446">MERSTRDALDNLCKANLLYVKIRGYESKIDDPPNDTGQPPTNVLLFLLAPPSPASFVTVSDASTMSCSEDEINKRKGSFVIHRKRTEASPSAGSVLHLVSFEKILQSANVKDIVNGSVKKIGRNCIALSFLNPTTANTFFCIPLLALKGLKAFIPSFNITRLGLVRGIPSDWSPDEILGYIVVPEGCGQVLKNRRLIYKTIVNGSIVWKPSQTVMLTFDGHILQRRMFLYYNVLSVKVYIYPPIQCYSCCRYGHTKDQCRSQPRCYKCGNAHIGEFCTVKVDSVLTSLLGPT</sequence>
<protein>
    <recommendedName>
        <fullName evidence="3">CCHC-type domain-containing protein</fullName>
    </recommendedName>
</protein>
<name>A0A4C1UDR9_EUMVA</name>
<evidence type="ECO:0008006" key="3">
    <source>
        <dbReference type="Google" id="ProtNLM"/>
    </source>
</evidence>